<dbReference type="NCBIfam" id="NF003805">
    <property type="entry name" value="PRK05395.1-2"/>
    <property type="match status" value="1"/>
</dbReference>
<accession>A0A1F6F181</accession>
<protein>
    <recommendedName>
        <fullName evidence="5 7">3-dehydroquinate dehydratase</fullName>
        <shortName evidence="7">3-dehydroquinase</shortName>
        <ecNumber evidence="5 7">4.2.1.10</ecNumber>
    </recommendedName>
    <alternativeName>
        <fullName evidence="7">Type II DHQase</fullName>
    </alternativeName>
</protein>
<dbReference type="STRING" id="1798512.A3A39_02190"/>
<dbReference type="EC" id="4.2.1.10" evidence="5 7"/>
<dbReference type="Pfam" id="PF01220">
    <property type="entry name" value="DHquinase_II"/>
    <property type="match status" value="1"/>
</dbReference>
<dbReference type="EMBL" id="MFLZ01000022">
    <property type="protein sequence ID" value="OGG79613.1"/>
    <property type="molecule type" value="Genomic_DNA"/>
</dbReference>
<dbReference type="InterPro" id="IPR001874">
    <property type="entry name" value="DHquinase_II"/>
</dbReference>
<comment type="caution">
    <text evidence="11">The sequence shown here is derived from an EMBL/GenBank/DDBJ whole genome shotgun (WGS) entry which is preliminary data.</text>
</comment>
<feature type="active site" description="Proton acceptor" evidence="7 8">
    <location>
        <position position="23"/>
    </location>
</feature>
<feature type="binding site" evidence="7 9">
    <location>
        <begin position="101"/>
        <end position="102"/>
    </location>
    <ligand>
        <name>substrate</name>
    </ligand>
</feature>
<evidence type="ECO:0000256" key="4">
    <source>
        <dbReference type="ARBA" id="ARBA00011193"/>
    </source>
</evidence>
<feature type="site" description="Transition state stabilizer" evidence="7 10">
    <location>
        <position position="18"/>
    </location>
</feature>
<comment type="subunit">
    <text evidence="4 7">Homododecamer.</text>
</comment>
<gene>
    <name evidence="7" type="primary">aroQ</name>
    <name evidence="11" type="ORF">A3A39_02190</name>
</gene>
<dbReference type="Gene3D" id="3.40.50.9100">
    <property type="entry name" value="Dehydroquinase, class II"/>
    <property type="match status" value="1"/>
</dbReference>
<dbReference type="PANTHER" id="PTHR21272:SF3">
    <property type="entry name" value="CATABOLIC 3-DEHYDROQUINASE"/>
    <property type="match status" value="1"/>
</dbReference>
<dbReference type="CDD" id="cd00466">
    <property type="entry name" value="DHQase_II"/>
    <property type="match status" value="1"/>
</dbReference>
<evidence type="ECO:0000313" key="11">
    <source>
        <dbReference type="EMBL" id="OGG79613.1"/>
    </source>
</evidence>
<dbReference type="Proteomes" id="UP000177372">
    <property type="component" value="Unassembled WGS sequence"/>
</dbReference>
<evidence type="ECO:0000256" key="5">
    <source>
        <dbReference type="ARBA" id="ARBA00012060"/>
    </source>
</evidence>
<dbReference type="GO" id="GO:0003855">
    <property type="term" value="F:3-dehydroquinate dehydratase activity"/>
    <property type="evidence" value="ECO:0007669"/>
    <property type="project" value="UniProtKB-UniRule"/>
</dbReference>
<feature type="binding site" evidence="7 9">
    <location>
        <position position="111"/>
    </location>
    <ligand>
        <name>substrate</name>
    </ligand>
</feature>
<evidence type="ECO:0000256" key="3">
    <source>
        <dbReference type="ARBA" id="ARBA00011037"/>
    </source>
</evidence>
<keyword evidence="7" id="KW-0028">Amino-acid biosynthesis</keyword>
<organism evidence="11 12">
    <name type="scientific">Candidatus Kaiserbacteria bacterium RIFCSPLOWO2_01_FULL_54_13</name>
    <dbReference type="NCBI Taxonomy" id="1798512"/>
    <lineage>
        <taxon>Bacteria</taxon>
        <taxon>Candidatus Kaiseribacteriota</taxon>
    </lineage>
</organism>
<evidence type="ECO:0000256" key="1">
    <source>
        <dbReference type="ARBA" id="ARBA00001864"/>
    </source>
</evidence>
<dbReference type="UniPathway" id="UPA00053">
    <property type="reaction ID" value="UER00086"/>
</dbReference>
<dbReference type="GO" id="GO:0009073">
    <property type="term" value="P:aromatic amino acid family biosynthetic process"/>
    <property type="evidence" value="ECO:0007669"/>
    <property type="project" value="UniProtKB-KW"/>
</dbReference>
<evidence type="ECO:0000256" key="9">
    <source>
        <dbReference type="PIRSR" id="PIRSR001399-2"/>
    </source>
</evidence>
<dbReference type="PANTHER" id="PTHR21272">
    <property type="entry name" value="CATABOLIC 3-DEHYDROQUINASE"/>
    <property type="match status" value="1"/>
</dbReference>
<evidence type="ECO:0000256" key="7">
    <source>
        <dbReference type="HAMAP-Rule" id="MF_00169"/>
    </source>
</evidence>
<evidence type="ECO:0000256" key="6">
    <source>
        <dbReference type="ARBA" id="ARBA00023239"/>
    </source>
</evidence>
<comment type="pathway">
    <text evidence="2 7">Metabolic intermediate biosynthesis; chorismate biosynthesis; chorismate from D-erythrose 4-phosphate and phosphoenolpyruvate: step 3/7.</text>
</comment>
<proteinExistence type="inferred from homology"/>
<feature type="active site" description="Proton donor" evidence="7 8">
    <location>
        <position position="100"/>
    </location>
</feature>
<evidence type="ECO:0000313" key="12">
    <source>
        <dbReference type="Proteomes" id="UP000177372"/>
    </source>
</evidence>
<keyword evidence="6 7" id="KW-0456">Lyase</keyword>
<comment type="catalytic activity">
    <reaction evidence="1 7">
        <text>3-dehydroquinate = 3-dehydroshikimate + H2O</text>
        <dbReference type="Rhea" id="RHEA:21096"/>
        <dbReference type="ChEBI" id="CHEBI:15377"/>
        <dbReference type="ChEBI" id="CHEBI:16630"/>
        <dbReference type="ChEBI" id="CHEBI:32364"/>
        <dbReference type="EC" id="4.2.1.10"/>
    </reaction>
</comment>
<name>A0A1F6F181_9BACT</name>
<sequence length="147" mass="15853">MSTLLLIHGPNLNLQGKRDSAHYGTKTLADIEKLVASGAKSAGFEVKSFQSNHEGALIDWMQKEAPGSAGIIVNPGALTHYSYALHDALLDTGLPAVEVHLSDTNSREEWRRRSVTAPACIGVISGKKEMGYLEALKLLISKLEARS</sequence>
<dbReference type="AlphaFoldDB" id="A0A1F6F181"/>
<comment type="function">
    <text evidence="7">Catalyzes a trans-dehydration via an enolate intermediate.</text>
</comment>
<keyword evidence="7" id="KW-0057">Aromatic amino acid biosynthesis</keyword>
<dbReference type="GO" id="GO:0019631">
    <property type="term" value="P:quinate catabolic process"/>
    <property type="evidence" value="ECO:0007669"/>
    <property type="project" value="TreeGrafter"/>
</dbReference>
<feature type="binding site" evidence="7 9">
    <location>
        <position position="87"/>
    </location>
    <ligand>
        <name>substrate</name>
    </ligand>
</feature>
<dbReference type="SUPFAM" id="SSF52304">
    <property type="entry name" value="Type II 3-dehydroquinate dehydratase"/>
    <property type="match status" value="1"/>
</dbReference>
<feature type="binding site" evidence="7 9">
    <location>
        <position position="80"/>
    </location>
    <ligand>
        <name>substrate</name>
    </ligand>
</feature>
<evidence type="ECO:0000256" key="8">
    <source>
        <dbReference type="PIRSR" id="PIRSR001399-1"/>
    </source>
</evidence>
<comment type="similarity">
    <text evidence="3 7">Belongs to the type-II 3-dehydroquinase family.</text>
</comment>
<dbReference type="PIRSF" id="PIRSF001399">
    <property type="entry name" value="DHquinase_II"/>
    <property type="match status" value="1"/>
</dbReference>
<dbReference type="NCBIfam" id="NF003807">
    <property type="entry name" value="PRK05395.1-4"/>
    <property type="match status" value="1"/>
</dbReference>
<feature type="binding site" evidence="7 9">
    <location>
        <position position="74"/>
    </location>
    <ligand>
        <name>substrate</name>
    </ligand>
</feature>
<dbReference type="HAMAP" id="MF_00169">
    <property type="entry name" value="AroQ"/>
    <property type="match status" value="1"/>
</dbReference>
<dbReference type="InterPro" id="IPR036441">
    <property type="entry name" value="DHquinase_II_sf"/>
</dbReference>
<reference evidence="11 12" key="1">
    <citation type="journal article" date="2016" name="Nat. Commun.">
        <title>Thousands of microbial genomes shed light on interconnected biogeochemical processes in an aquifer system.</title>
        <authorList>
            <person name="Anantharaman K."/>
            <person name="Brown C.T."/>
            <person name="Hug L.A."/>
            <person name="Sharon I."/>
            <person name="Castelle C.J."/>
            <person name="Probst A.J."/>
            <person name="Thomas B.C."/>
            <person name="Singh A."/>
            <person name="Wilkins M.J."/>
            <person name="Karaoz U."/>
            <person name="Brodie E.L."/>
            <person name="Williams K.H."/>
            <person name="Hubbard S.S."/>
            <person name="Banfield J.F."/>
        </authorList>
    </citation>
    <scope>NUCLEOTIDE SEQUENCE [LARGE SCALE GENOMIC DNA]</scope>
</reference>
<evidence type="ECO:0000256" key="2">
    <source>
        <dbReference type="ARBA" id="ARBA00004902"/>
    </source>
</evidence>
<evidence type="ECO:0000256" key="10">
    <source>
        <dbReference type="PIRSR" id="PIRSR001399-3"/>
    </source>
</evidence>
<dbReference type="GO" id="GO:0009423">
    <property type="term" value="P:chorismate biosynthetic process"/>
    <property type="evidence" value="ECO:0007669"/>
    <property type="project" value="UniProtKB-UniRule"/>
</dbReference>
<dbReference type="GO" id="GO:0008652">
    <property type="term" value="P:amino acid biosynthetic process"/>
    <property type="evidence" value="ECO:0007669"/>
    <property type="project" value="UniProtKB-KW"/>
</dbReference>